<organism evidence="2 3">
    <name type="scientific">Mya arenaria</name>
    <name type="common">Soft-shell clam</name>
    <dbReference type="NCBI Taxonomy" id="6604"/>
    <lineage>
        <taxon>Eukaryota</taxon>
        <taxon>Metazoa</taxon>
        <taxon>Spiralia</taxon>
        <taxon>Lophotrochozoa</taxon>
        <taxon>Mollusca</taxon>
        <taxon>Bivalvia</taxon>
        <taxon>Autobranchia</taxon>
        <taxon>Heteroconchia</taxon>
        <taxon>Euheterodonta</taxon>
        <taxon>Imparidentia</taxon>
        <taxon>Neoheterodontei</taxon>
        <taxon>Myida</taxon>
        <taxon>Myoidea</taxon>
        <taxon>Myidae</taxon>
        <taxon>Mya</taxon>
    </lineage>
</organism>
<dbReference type="Proteomes" id="UP001164746">
    <property type="component" value="Chromosome 8"/>
</dbReference>
<keyword evidence="3" id="KW-1185">Reference proteome</keyword>
<sequence length="126" mass="14501">KAVDTVNTTLHTDEASKYGSKWGAFATRDSEGNYTLLGLRDMATKSMFVQTMNLLHKNTMSDRASTETKFNEPLAEYRTEILPNVIEKYEEMSENEKAALSRMNIFFVDSTLWCIWQMYLLNHCIG</sequence>
<evidence type="ECO:0000256" key="1">
    <source>
        <dbReference type="ARBA" id="ARBA00022722"/>
    </source>
</evidence>
<dbReference type="PANTHER" id="PTHR11046:SF25">
    <property type="match status" value="1"/>
</dbReference>
<protein>
    <submittedName>
        <fullName evidence="2">Uncharacterized protein</fullName>
    </submittedName>
</protein>
<keyword evidence="1" id="KW-0378">Hydrolase</keyword>
<evidence type="ECO:0000313" key="3">
    <source>
        <dbReference type="Proteomes" id="UP001164746"/>
    </source>
</evidence>
<name>A0ABY7ETW6_MYAAR</name>
<evidence type="ECO:0000313" key="2">
    <source>
        <dbReference type="EMBL" id="WAR13290.1"/>
    </source>
</evidence>
<accession>A0ABY7ETW6</accession>
<dbReference type="EMBL" id="CP111019">
    <property type="protein sequence ID" value="WAR13290.1"/>
    <property type="molecule type" value="Genomic_DNA"/>
</dbReference>
<keyword evidence="1" id="KW-0540">Nuclease</keyword>
<reference evidence="2" key="1">
    <citation type="submission" date="2022-11" db="EMBL/GenBank/DDBJ databases">
        <title>Centuries of genome instability and evolution in soft-shell clam transmissible cancer (bioRxiv).</title>
        <authorList>
            <person name="Hart S.F.M."/>
            <person name="Yonemitsu M.A."/>
            <person name="Giersch R.M."/>
            <person name="Beal B.F."/>
            <person name="Arriagada G."/>
            <person name="Davis B.W."/>
            <person name="Ostrander E.A."/>
            <person name="Goff S.P."/>
            <person name="Metzger M.J."/>
        </authorList>
    </citation>
    <scope>NUCLEOTIDE SEQUENCE</scope>
    <source>
        <strain evidence="2">MELC-2E11</strain>
        <tissue evidence="2">Siphon/mantle</tissue>
    </source>
</reference>
<feature type="non-terminal residue" evidence="2">
    <location>
        <position position="126"/>
    </location>
</feature>
<gene>
    <name evidence="2" type="ORF">MAR_027470</name>
</gene>
<dbReference type="InterPro" id="IPR022894">
    <property type="entry name" value="Oligoribonuclease"/>
</dbReference>
<proteinExistence type="predicted"/>
<dbReference type="PANTHER" id="PTHR11046">
    <property type="entry name" value="OLIGORIBONUCLEASE, MITOCHONDRIAL"/>
    <property type="match status" value="1"/>
</dbReference>